<keyword evidence="5 8" id="KW-1133">Transmembrane helix</keyword>
<evidence type="ECO:0000256" key="4">
    <source>
        <dbReference type="ARBA" id="ARBA00022824"/>
    </source>
</evidence>
<keyword evidence="7 8" id="KW-0472">Membrane</keyword>
<evidence type="ECO:0000259" key="9">
    <source>
        <dbReference type="PROSITE" id="PS50845"/>
    </source>
</evidence>
<dbReference type="PROSITE" id="PS50845">
    <property type="entry name" value="RETICULON"/>
    <property type="match status" value="1"/>
</dbReference>
<gene>
    <name evidence="10" type="ORF">SAY87_003756</name>
</gene>
<keyword evidence="6" id="KW-0560">Oxidoreductase</keyword>
<evidence type="ECO:0000256" key="5">
    <source>
        <dbReference type="ARBA" id="ARBA00022989"/>
    </source>
</evidence>
<dbReference type="Proteomes" id="UP001345219">
    <property type="component" value="Chromosome 3"/>
</dbReference>
<keyword evidence="11" id="KW-1185">Reference proteome</keyword>
<comment type="caution">
    <text evidence="10">The sequence shown here is derived from an EMBL/GenBank/DDBJ whole genome shotgun (WGS) entry which is preliminary data.</text>
</comment>
<evidence type="ECO:0000256" key="3">
    <source>
        <dbReference type="ARBA" id="ARBA00022692"/>
    </source>
</evidence>
<dbReference type="SUPFAM" id="SSF51735">
    <property type="entry name" value="NAD(P)-binding Rossmann-fold domains"/>
    <property type="match status" value="1"/>
</dbReference>
<comment type="similarity">
    <text evidence="2">Belongs to the 3-beta-HSD family.</text>
</comment>
<dbReference type="Gene3D" id="3.40.50.720">
    <property type="entry name" value="NAD(P)-binding Rossmann-like Domain"/>
    <property type="match status" value="1"/>
</dbReference>
<evidence type="ECO:0000256" key="2">
    <source>
        <dbReference type="ARBA" id="ARBA00009219"/>
    </source>
</evidence>
<feature type="transmembrane region" description="Helical" evidence="8">
    <location>
        <begin position="424"/>
        <end position="441"/>
    </location>
</feature>
<evidence type="ECO:0000256" key="6">
    <source>
        <dbReference type="ARBA" id="ARBA00023002"/>
    </source>
</evidence>
<evidence type="ECO:0000256" key="1">
    <source>
        <dbReference type="ARBA" id="ARBA00004477"/>
    </source>
</evidence>
<dbReference type="GO" id="GO:0006694">
    <property type="term" value="P:steroid biosynthetic process"/>
    <property type="evidence" value="ECO:0007669"/>
    <property type="project" value="InterPro"/>
</dbReference>
<dbReference type="InterPro" id="IPR002225">
    <property type="entry name" value="3Beta_OHSteriod_DH/Estase"/>
</dbReference>
<protein>
    <recommendedName>
        <fullName evidence="8">Reticulon-like protein</fullName>
    </recommendedName>
</protein>
<name>A0AAN7KL74_9MYRT</name>
<keyword evidence="3 8" id="KW-0812">Transmembrane</keyword>
<feature type="transmembrane region" description="Helical" evidence="8">
    <location>
        <begin position="398"/>
        <end position="417"/>
    </location>
</feature>
<comment type="subcellular location">
    <subcellularLocation>
        <location evidence="1 8">Endoplasmic reticulum membrane</location>
        <topology evidence="1 8">Multi-pass membrane protein</topology>
    </subcellularLocation>
</comment>
<organism evidence="10 11">
    <name type="scientific">Trapa incisa</name>
    <dbReference type="NCBI Taxonomy" id="236973"/>
    <lineage>
        <taxon>Eukaryota</taxon>
        <taxon>Viridiplantae</taxon>
        <taxon>Streptophyta</taxon>
        <taxon>Embryophyta</taxon>
        <taxon>Tracheophyta</taxon>
        <taxon>Spermatophyta</taxon>
        <taxon>Magnoliopsida</taxon>
        <taxon>eudicotyledons</taxon>
        <taxon>Gunneridae</taxon>
        <taxon>Pentapetalae</taxon>
        <taxon>rosids</taxon>
        <taxon>malvids</taxon>
        <taxon>Myrtales</taxon>
        <taxon>Lythraceae</taxon>
        <taxon>Trapa</taxon>
    </lineage>
</organism>
<feature type="domain" description="Reticulon" evidence="9">
    <location>
        <begin position="387"/>
        <end position="561"/>
    </location>
</feature>
<proteinExistence type="inferred from homology"/>
<dbReference type="Pfam" id="PF02453">
    <property type="entry name" value="Reticulon"/>
    <property type="match status" value="1"/>
</dbReference>
<dbReference type="GO" id="GO:0005789">
    <property type="term" value="C:endoplasmic reticulum membrane"/>
    <property type="evidence" value="ECO:0007669"/>
    <property type="project" value="UniProtKB-SubCell"/>
</dbReference>
<evidence type="ECO:0000256" key="8">
    <source>
        <dbReference type="RuleBase" id="RU363132"/>
    </source>
</evidence>
<dbReference type="PANTHER" id="PTHR43245:SF51">
    <property type="entry name" value="SHORT CHAIN DEHYDROGENASE_REDUCTASE FAMILY 42E, MEMBER 2"/>
    <property type="match status" value="1"/>
</dbReference>
<dbReference type="EMBL" id="JAXIOK010000006">
    <property type="protein sequence ID" value="KAK4768615.1"/>
    <property type="molecule type" value="Genomic_DNA"/>
</dbReference>
<dbReference type="GO" id="GO:0016616">
    <property type="term" value="F:oxidoreductase activity, acting on the CH-OH group of donors, NAD or NADP as acceptor"/>
    <property type="evidence" value="ECO:0007669"/>
    <property type="project" value="InterPro"/>
</dbReference>
<dbReference type="InterPro" id="IPR003388">
    <property type="entry name" value="Reticulon"/>
</dbReference>
<keyword evidence="4 8" id="KW-0256">Endoplasmic reticulum</keyword>
<dbReference type="Pfam" id="PF01073">
    <property type="entry name" value="3Beta_HSD"/>
    <property type="match status" value="1"/>
</dbReference>
<reference evidence="10 11" key="1">
    <citation type="journal article" date="2023" name="Hortic Res">
        <title>Pangenome of water caltrop reveals structural variations and asymmetric subgenome divergence after allopolyploidization.</title>
        <authorList>
            <person name="Zhang X."/>
            <person name="Chen Y."/>
            <person name="Wang L."/>
            <person name="Yuan Y."/>
            <person name="Fang M."/>
            <person name="Shi L."/>
            <person name="Lu R."/>
            <person name="Comes H.P."/>
            <person name="Ma Y."/>
            <person name="Chen Y."/>
            <person name="Huang G."/>
            <person name="Zhou Y."/>
            <person name="Zheng Z."/>
            <person name="Qiu Y."/>
        </authorList>
    </citation>
    <scope>NUCLEOTIDE SEQUENCE [LARGE SCALE GENOMIC DNA]</scope>
    <source>
        <tissue evidence="10">Roots</tissue>
    </source>
</reference>
<dbReference type="InterPro" id="IPR036291">
    <property type="entry name" value="NAD(P)-bd_dom_sf"/>
</dbReference>
<evidence type="ECO:0000313" key="10">
    <source>
        <dbReference type="EMBL" id="KAK4768615.1"/>
    </source>
</evidence>
<sequence>MVPIDEPIPSETCVVIGGRGFVGRWLVLRLLKLKKWIVRVVDSAPSLQLDPSDHLDSYLSEAISSGRASYHSVDVRHLLQIVTAIKGSSVVFFLDIEAAHDQNFYASYMSIVQGAKNVIDACRGCSVKHLVYGSSTDVVFDGYQDICNANESIPYPSKYKYMWAELKAQAEAAVLFANDMNGLLTCALRSSNVFGPGETEFMPFLIKQAESGWTKFIIGTGENLSDFTYVENLAHAHVCAVEALDSRPVSVAGKAFFVTNNEPKKFWKFVSLILEGLGYERPFIKLPVLMVKFILLFGELVEGELEVIKHNRIRSIHYIMSIATQTRTFNCSAAWEQMGYLPVITLEEGISNTVQSFYHLARDSLFMEYGNVTEQSKADKLLGSGKVADILLWRDENTTFICFFAMVVLFFWLFLVGRTFISSIALLFLMVMIASLVYGYLPSDLYGLSIPMALPYYFEIEEDLVMDSIKCIVFVWNKAIRVVRLLARGEDWNVFFKAAAYVCFLRFIVLRHVVWSMGAALSLSFTSFFFYEQYEAEIDALGKALVNRMEKLKKRLLRNPA</sequence>
<dbReference type="AlphaFoldDB" id="A0AAN7KL74"/>
<dbReference type="PANTHER" id="PTHR43245">
    <property type="entry name" value="BIFUNCTIONAL POLYMYXIN RESISTANCE PROTEIN ARNA"/>
    <property type="match status" value="1"/>
</dbReference>
<evidence type="ECO:0000313" key="11">
    <source>
        <dbReference type="Proteomes" id="UP001345219"/>
    </source>
</evidence>
<accession>A0AAN7KL74</accession>
<evidence type="ECO:0000256" key="7">
    <source>
        <dbReference type="ARBA" id="ARBA00023136"/>
    </source>
</evidence>
<dbReference type="InterPro" id="IPR050177">
    <property type="entry name" value="Lipid_A_modif_metabolic_enz"/>
</dbReference>